<organism evidence="1 2">
    <name type="scientific">Rhizobium glycinendophyticum</name>
    <dbReference type="NCBI Taxonomy" id="2589807"/>
    <lineage>
        <taxon>Bacteria</taxon>
        <taxon>Pseudomonadati</taxon>
        <taxon>Pseudomonadota</taxon>
        <taxon>Alphaproteobacteria</taxon>
        <taxon>Hyphomicrobiales</taxon>
        <taxon>Rhizobiaceae</taxon>
        <taxon>Rhizobium/Agrobacterium group</taxon>
        <taxon>Rhizobium</taxon>
    </lineage>
</organism>
<protein>
    <submittedName>
        <fullName evidence="1">Uncharacterized protein</fullName>
    </submittedName>
</protein>
<comment type="caution">
    <text evidence="1">The sequence shown here is derived from an EMBL/GenBank/DDBJ whole genome shotgun (WGS) entry which is preliminary data.</text>
</comment>
<gene>
    <name evidence="1" type="ORF">FJQ55_21370</name>
</gene>
<evidence type="ECO:0000313" key="2">
    <source>
        <dbReference type="Proteomes" id="UP000316429"/>
    </source>
</evidence>
<reference evidence="1 2" key="1">
    <citation type="submission" date="2019-06" db="EMBL/GenBank/DDBJ databases">
        <title>Rhizobium sp. CL12 isolated from roots of soybean.</title>
        <authorList>
            <person name="Wang C."/>
        </authorList>
    </citation>
    <scope>NUCLEOTIDE SEQUENCE [LARGE SCALE GENOMIC DNA]</scope>
    <source>
        <strain evidence="1 2">CL12</strain>
    </source>
</reference>
<keyword evidence="2" id="KW-1185">Reference proteome</keyword>
<dbReference type="Proteomes" id="UP000316429">
    <property type="component" value="Unassembled WGS sequence"/>
</dbReference>
<proteinExistence type="predicted"/>
<sequence length="63" mass="7946">MSNPLRLPIWQVWYAWHAVLPEDDRIFWLEVVWRRWEPTDGRWRYRSFRTRDERDAEAASQEI</sequence>
<dbReference type="EMBL" id="VFYP01000006">
    <property type="protein sequence ID" value="TPP04979.1"/>
    <property type="molecule type" value="Genomic_DNA"/>
</dbReference>
<evidence type="ECO:0000313" key="1">
    <source>
        <dbReference type="EMBL" id="TPP04979.1"/>
    </source>
</evidence>
<dbReference type="AlphaFoldDB" id="A0A504TS82"/>
<accession>A0A504TS82</accession>
<name>A0A504TS82_9HYPH</name>